<evidence type="ECO:0008006" key="12">
    <source>
        <dbReference type="Google" id="ProtNLM"/>
    </source>
</evidence>
<gene>
    <name evidence="10" type="ORF">GDO81_019627</name>
</gene>
<feature type="domain" description="Mab-21-like HhH/H2TH-like" evidence="8">
    <location>
        <begin position="389"/>
        <end position="475"/>
    </location>
</feature>
<dbReference type="EMBL" id="WNYA01000131">
    <property type="protein sequence ID" value="KAG8549829.1"/>
    <property type="molecule type" value="Genomic_DNA"/>
</dbReference>
<dbReference type="Pfam" id="PF20266">
    <property type="entry name" value="Mab-21_C"/>
    <property type="match status" value="1"/>
</dbReference>
<comment type="subcellular location">
    <subcellularLocation>
        <location evidence="1">Mitochondrion outer membrane</location>
        <topology evidence="1">Single-pass membrane protein</topology>
    </subcellularLocation>
</comment>
<dbReference type="Pfam" id="PF21297">
    <property type="entry name" value="MID51-like_C"/>
    <property type="match status" value="1"/>
</dbReference>
<dbReference type="InterPro" id="IPR049097">
    <property type="entry name" value="MID51-like_C"/>
</dbReference>
<evidence type="ECO:0000313" key="10">
    <source>
        <dbReference type="EMBL" id="KAG8549829.1"/>
    </source>
</evidence>
<proteinExistence type="predicted"/>
<evidence type="ECO:0000256" key="2">
    <source>
        <dbReference type="ARBA" id="ARBA00022692"/>
    </source>
</evidence>
<dbReference type="PANTHER" id="PTHR16451">
    <property type="entry name" value="MITOCHONDRIAL DYNAMICS PROTEINS 49/51 FAMILY MEMBER"/>
    <property type="match status" value="1"/>
</dbReference>
<dbReference type="Gene3D" id="3.30.460.90">
    <property type="match status" value="1"/>
</dbReference>
<evidence type="ECO:0000256" key="1">
    <source>
        <dbReference type="ARBA" id="ARBA00004572"/>
    </source>
</evidence>
<dbReference type="FunFam" id="1.10.1410.40:FF:000003">
    <property type="entry name" value="Mitochondrial dynamics protein MID51"/>
    <property type="match status" value="1"/>
</dbReference>
<evidence type="ECO:0000313" key="11">
    <source>
        <dbReference type="Proteomes" id="UP000824782"/>
    </source>
</evidence>
<dbReference type="Gene3D" id="1.10.1410.40">
    <property type="match status" value="1"/>
</dbReference>
<dbReference type="SMART" id="SM01265">
    <property type="entry name" value="Mab-21"/>
    <property type="match status" value="1"/>
</dbReference>
<evidence type="ECO:0000256" key="6">
    <source>
        <dbReference type="ARBA" id="ARBA00023136"/>
    </source>
</evidence>
<evidence type="ECO:0000256" key="7">
    <source>
        <dbReference type="SAM" id="MobiDB-lite"/>
    </source>
</evidence>
<keyword evidence="3" id="KW-1000">Mitochondrion outer membrane</keyword>
<organism evidence="10 11">
    <name type="scientific">Engystomops pustulosus</name>
    <name type="common">Tungara frog</name>
    <name type="synonym">Physalaemus pustulosus</name>
    <dbReference type="NCBI Taxonomy" id="76066"/>
    <lineage>
        <taxon>Eukaryota</taxon>
        <taxon>Metazoa</taxon>
        <taxon>Chordata</taxon>
        <taxon>Craniata</taxon>
        <taxon>Vertebrata</taxon>
        <taxon>Euteleostomi</taxon>
        <taxon>Amphibia</taxon>
        <taxon>Batrachia</taxon>
        <taxon>Anura</taxon>
        <taxon>Neobatrachia</taxon>
        <taxon>Hyloidea</taxon>
        <taxon>Leptodactylidae</taxon>
        <taxon>Leiuperinae</taxon>
        <taxon>Engystomops</taxon>
    </lineage>
</organism>
<keyword evidence="2" id="KW-0812">Transmembrane</keyword>
<keyword evidence="6" id="KW-0472">Membrane</keyword>
<accession>A0AAV6ZKE3</accession>
<sequence length="492" mass="54511">MEACDWSERSANGHPDVARRGSSKGRGKGRVIMAEMQLQKKGKKSDNGIGSVVDFLLANARLVLGVGGAAMLGIATLAVKRLIDRAAAPPDEKDADGKVEQKSLEESWKEAVLLKASPKLVRKAKRSDLSTALPAPEPRLLTDVAESSRTPEEPPSEKPPLCRTLQETLLHYYSQEAVVPDAEVQVVKQLVLDIMAELQDFLKAKHPQMPFCALQLGGSLGGGLPVTSLDTAYVLLPLILEPHLWTFVPGEETILSDPQFWMIKRDNLEYTARGSSPWDRFMLGGYLSTRMVVESLHKTITASINWPAIGTVLECSIRPVIAPDDLRLEVIHQDFTLTINVLLVAKANDAVLLAYPDSTAPAENLWRRSYYREEVLRLQDLDSADSGVRQKCLHILKSICRQRPGLSHLSPTHLRHVLLHLTNEESDWSESAVGDRFLQLIESVIGYLAIGTLPCYFNGKVNLFSHLTEEEIDQVGYALYQIFSDPKSLLVK</sequence>
<feature type="region of interest" description="Disordered" evidence="7">
    <location>
        <begin position="125"/>
        <end position="160"/>
    </location>
</feature>
<dbReference type="AlphaFoldDB" id="A0AAV6ZKE3"/>
<comment type="caution">
    <text evidence="10">The sequence shown here is derived from an EMBL/GenBank/DDBJ whole genome shotgun (WGS) entry which is preliminary data.</text>
</comment>
<feature type="region of interest" description="Disordered" evidence="7">
    <location>
        <begin position="1"/>
        <end position="28"/>
    </location>
</feature>
<evidence type="ECO:0000256" key="4">
    <source>
        <dbReference type="ARBA" id="ARBA00022989"/>
    </source>
</evidence>
<dbReference type="GO" id="GO:0007005">
    <property type="term" value="P:mitochondrion organization"/>
    <property type="evidence" value="ECO:0007669"/>
    <property type="project" value="InterPro"/>
</dbReference>
<dbReference type="InterPro" id="IPR024810">
    <property type="entry name" value="MAB21L/cGLR"/>
</dbReference>
<name>A0AAV6ZKE3_ENGPU</name>
<evidence type="ECO:0000256" key="5">
    <source>
        <dbReference type="ARBA" id="ARBA00023128"/>
    </source>
</evidence>
<reference evidence="10" key="1">
    <citation type="thesis" date="2020" institute="ProQuest LLC" country="789 East Eisenhower Parkway, Ann Arbor, MI, USA">
        <title>Comparative Genomics and Chromosome Evolution.</title>
        <authorList>
            <person name="Mudd A.B."/>
        </authorList>
    </citation>
    <scope>NUCLEOTIDE SEQUENCE</scope>
    <source>
        <strain evidence="10">237g6f4</strain>
        <tissue evidence="10">Blood</tissue>
    </source>
</reference>
<evidence type="ECO:0000259" key="9">
    <source>
        <dbReference type="Pfam" id="PF21297"/>
    </source>
</evidence>
<evidence type="ECO:0000256" key="3">
    <source>
        <dbReference type="ARBA" id="ARBA00022787"/>
    </source>
</evidence>
<keyword evidence="11" id="KW-1185">Reference proteome</keyword>
<dbReference type="InterPro" id="IPR046906">
    <property type="entry name" value="Mab-21_HhH/H2TH-like"/>
</dbReference>
<dbReference type="Proteomes" id="UP000824782">
    <property type="component" value="Unassembled WGS sequence"/>
</dbReference>
<feature type="domain" description="Mitochondrial dynamics protein MID51-like C-terminal" evidence="9">
    <location>
        <begin position="183"/>
        <end position="374"/>
    </location>
</feature>
<keyword evidence="4" id="KW-1133">Transmembrane helix</keyword>
<protein>
    <recommendedName>
        <fullName evidence="12">Mitochondrial dynamics protein MID49</fullName>
    </recommendedName>
</protein>
<evidence type="ECO:0000259" key="8">
    <source>
        <dbReference type="Pfam" id="PF20266"/>
    </source>
</evidence>
<dbReference type="GO" id="GO:0090141">
    <property type="term" value="P:positive regulation of mitochondrial fission"/>
    <property type="evidence" value="ECO:0007669"/>
    <property type="project" value="TreeGrafter"/>
</dbReference>
<dbReference type="PANTHER" id="PTHR16451:SF11">
    <property type="entry name" value="MITOCHONDRIAL DYNAMICS PROTEIN MID49"/>
    <property type="match status" value="1"/>
</dbReference>
<keyword evidence="5" id="KW-0496">Mitochondrion</keyword>
<dbReference type="InterPro" id="IPR045909">
    <property type="entry name" value="MID49/MID51"/>
</dbReference>
<dbReference type="GO" id="GO:0005741">
    <property type="term" value="C:mitochondrial outer membrane"/>
    <property type="evidence" value="ECO:0007669"/>
    <property type="project" value="UniProtKB-SubCell"/>
</dbReference>